<dbReference type="AlphaFoldDB" id="A0A8H5KT38"/>
<dbReference type="Proteomes" id="UP000544095">
    <property type="component" value="Unassembled WGS sequence"/>
</dbReference>
<dbReference type="EMBL" id="JAAOAR010000536">
    <property type="protein sequence ID" value="KAF5578968.1"/>
    <property type="molecule type" value="Genomic_DNA"/>
</dbReference>
<comment type="caution">
    <text evidence="1">The sequence shown here is derived from an EMBL/GenBank/DDBJ whole genome shotgun (WGS) entry which is preliminary data.</text>
</comment>
<evidence type="ECO:0000313" key="2">
    <source>
        <dbReference type="Proteomes" id="UP000544095"/>
    </source>
</evidence>
<proteinExistence type="predicted"/>
<name>A0A8H5KT38_9HYPO</name>
<protein>
    <submittedName>
        <fullName evidence="1">Uncharacterized protein</fullName>
    </submittedName>
</protein>
<accession>A0A8H5KT38</accession>
<keyword evidence="2" id="KW-1185">Reference proteome</keyword>
<evidence type="ECO:0000313" key="1">
    <source>
        <dbReference type="EMBL" id="KAF5578968.1"/>
    </source>
</evidence>
<sequence>MPFQAGIILHSVLCADYNPQRPLVVEDRPDIAIPSAQLENTIDVLRNRGSYTHKAWETCQLKLEELEEQEGDVNVFAVLDAAEEAYNEVILDLKEFSQLKSDAEGDASVLLRPEADVLG</sequence>
<organism evidence="1 2">
    <name type="scientific">Fusarium pseudoanthophilum</name>
    <dbReference type="NCBI Taxonomy" id="48495"/>
    <lineage>
        <taxon>Eukaryota</taxon>
        <taxon>Fungi</taxon>
        <taxon>Dikarya</taxon>
        <taxon>Ascomycota</taxon>
        <taxon>Pezizomycotina</taxon>
        <taxon>Sordariomycetes</taxon>
        <taxon>Hypocreomycetidae</taxon>
        <taxon>Hypocreales</taxon>
        <taxon>Nectriaceae</taxon>
        <taxon>Fusarium</taxon>
        <taxon>Fusarium fujikuroi species complex</taxon>
    </lineage>
</organism>
<reference evidence="1 2" key="1">
    <citation type="submission" date="2020-05" db="EMBL/GenBank/DDBJ databases">
        <title>Identification and distribution of gene clusters putatively required for synthesis of sphingolipid metabolism inhibitors in phylogenetically diverse species of the filamentous fungus Fusarium.</title>
        <authorList>
            <person name="Kim H.-S."/>
            <person name="Busman M."/>
            <person name="Brown D.W."/>
            <person name="Divon H."/>
            <person name="Uhlig S."/>
            <person name="Proctor R.H."/>
        </authorList>
    </citation>
    <scope>NUCLEOTIDE SEQUENCE [LARGE SCALE GENOMIC DNA]</scope>
    <source>
        <strain evidence="1 2">NRRL 25211</strain>
    </source>
</reference>
<gene>
    <name evidence="1" type="ORF">FPANT_9778</name>
</gene>